<comment type="caution">
    <text evidence="6">The sequence shown here is derived from an EMBL/GenBank/DDBJ whole genome shotgun (WGS) entry which is preliminary data.</text>
</comment>
<dbReference type="InterPro" id="IPR050336">
    <property type="entry name" value="Chromosome_partition/occlusion"/>
</dbReference>
<dbReference type="AlphaFoldDB" id="A0A2G1QGU2"/>
<dbReference type="GO" id="GO:0003677">
    <property type="term" value="F:DNA binding"/>
    <property type="evidence" value="ECO:0007669"/>
    <property type="project" value="InterPro"/>
</dbReference>
<evidence type="ECO:0000256" key="1">
    <source>
        <dbReference type="ARBA" id="ARBA00022603"/>
    </source>
</evidence>
<dbReference type="GO" id="GO:0005694">
    <property type="term" value="C:chromosome"/>
    <property type="evidence" value="ECO:0007669"/>
    <property type="project" value="TreeGrafter"/>
</dbReference>
<keyword evidence="2" id="KW-0808">Transferase</keyword>
<comment type="similarity">
    <text evidence="4">Belongs to the N(4)/N(6)-methyltransferase family.</text>
</comment>
<comment type="catalytic activity">
    <reaction evidence="3">
        <text>a 2'-deoxyadenosine in DNA + S-adenosyl-L-methionine = an N(6)-methyl-2'-deoxyadenosine in DNA + S-adenosyl-L-homocysteine + H(+)</text>
        <dbReference type="Rhea" id="RHEA:15197"/>
        <dbReference type="Rhea" id="RHEA-COMP:12418"/>
        <dbReference type="Rhea" id="RHEA-COMP:12419"/>
        <dbReference type="ChEBI" id="CHEBI:15378"/>
        <dbReference type="ChEBI" id="CHEBI:57856"/>
        <dbReference type="ChEBI" id="CHEBI:59789"/>
        <dbReference type="ChEBI" id="CHEBI:90615"/>
        <dbReference type="ChEBI" id="CHEBI:90616"/>
        <dbReference type="EC" id="2.1.1.72"/>
    </reaction>
</comment>
<evidence type="ECO:0000259" key="5">
    <source>
        <dbReference type="SMART" id="SM00470"/>
    </source>
</evidence>
<gene>
    <name evidence="6" type="ORF">CSC94_22615</name>
</gene>
<dbReference type="PANTHER" id="PTHR33375:SF1">
    <property type="entry name" value="CHROMOSOME-PARTITIONING PROTEIN PARB-RELATED"/>
    <property type="match status" value="1"/>
</dbReference>
<sequence length="428" mass="46652">MSGPSSHHHHAALAVDYRAVSALVPYAKNARTHSDRQVDEIAASIREFGWTNPVLIDDDNGVIAGHGRLMAARKLGMSNVPVIELKGLSKDQKRALVIADNKLALNAGWDEKLLGIELGELRDLGFDLSLTGFTDMEVLALTSPGHDGLTDPDVIPEIPDDPVTRPGDVWLLGKHRILCGDATVADDVARVLDGVTPHLMVTDPPYGVDYDPAWRETLAEGSKLARGKVLNDDRADWREAWALFPGDVAYVWHGALHASLVAASLEASGFAIRSQIIWDKTRLVIGRGDYHWAHEPAWYAVREGKTGHWSGDRKQSTVWAIEHRRSESGHGTQKPVECMKRPIENNSSQGQAIYEPFSGSGTTIIAAEMTGRACHAIELNPAYVDVAIRRWQEFTGKNAIHAETGRKFDAIVSGSQGKPANAEAGEQG</sequence>
<dbReference type="SMART" id="SM00470">
    <property type="entry name" value="ParB"/>
    <property type="match status" value="1"/>
</dbReference>
<dbReference type="RefSeq" id="WP_099308653.1">
    <property type="nucleotide sequence ID" value="NZ_PDVP01000024.1"/>
</dbReference>
<dbReference type="CDD" id="cd16403">
    <property type="entry name" value="ParB_N_like_MT"/>
    <property type="match status" value="1"/>
</dbReference>
<dbReference type="GO" id="GO:0032259">
    <property type="term" value="P:methylation"/>
    <property type="evidence" value="ECO:0007669"/>
    <property type="project" value="UniProtKB-KW"/>
</dbReference>
<dbReference type="PANTHER" id="PTHR33375">
    <property type="entry name" value="CHROMOSOME-PARTITIONING PROTEIN PARB-RELATED"/>
    <property type="match status" value="1"/>
</dbReference>
<dbReference type="PRINTS" id="PR00508">
    <property type="entry name" value="S21N4MTFRASE"/>
</dbReference>
<dbReference type="GO" id="GO:0008170">
    <property type="term" value="F:N-methyltransferase activity"/>
    <property type="evidence" value="ECO:0007669"/>
    <property type="project" value="InterPro"/>
</dbReference>
<dbReference type="PIRSF" id="PIRSF036758">
    <property type="entry name" value="Aden_M_ParB"/>
    <property type="match status" value="1"/>
</dbReference>
<evidence type="ECO:0000313" key="6">
    <source>
        <dbReference type="EMBL" id="PHP64732.1"/>
    </source>
</evidence>
<dbReference type="GO" id="GO:0045881">
    <property type="term" value="P:positive regulation of sporulation resulting in formation of a cellular spore"/>
    <property type="evidence" value="ECO:0007669"/>
    <property type="project" value="TreeGrafter"/>
</dbReference>
<dbReference type="SUPFAM" id="SSF53335">
    <property type="entry name" value="S-adenosyl-L-methionine-dependent methyltransferases"/>
    <property type="match status" value="1"/>
</dbReference>
<dbReference type="Pfam" id="PF01555">
    <property type="entry name" value="N6_N4_Mtase"/>
    <property type="match status" value="1"/>
</dbReference>
<dbReference type="Pfam" id="PF02195">
    <property type="entry name" value="ParB_N"/>
    <property type="match status" value="1"/>
</dbReference>
<evidence type="ECO:0000256" key="2">
    <source>
        <dbReference type="ARBA" id="ARBA00022679"/>
    </source>
</evidence>
<keyword evidence="1 6" id="KW-0489">Methyltransferase</keyword>
<evidence type="ECO:0000256" key="4">
    <source>
        <dbReference type="RuleBase" id="RU362026"/>
    </source>
</evidence>
<evidence type="ECO:0000313" key="7">
    <source>
        <dbReference type="Proteomes" id="UP000221168"/>
    </source>
</evidence>
<proteinExistence type="inferred from homology"/>
<dbReference type="Proteomes" id="UP000221168">
    <property type="component" value="Unassembled WGS sequence"/>
</dbReference>
<dbReference type="InterPro" id="IPR003115">
    <property type="entry name" value="ParB_N"/>
</dbReference>
<evidence type="ECO:0000256" key="3">
    <source>
        <dbReference type="ARBA" id="ARBA00047942"/>
    </source>
</evidence>
<keyword evidence="7" id="KW-1185">Reference proteome</keyword>
<name>A0A2G1QGU2_9HYPH</name>
<dbReference type="InterPro" id="IPR002941">
    <property type="entry name" value="DNA_methylase_N4/N6"/>
</dbReference>
<feature type="domain" description="ParB-like N-terminal" evidence="5">
    <location>
        <begin position="16"/>
        <end position="102"/>
    </location>
</feature>
<reference evidence="6 7" key="1">
    <citation type="submission" date="2017-10" db="EMBL/GenBank/DDBJ databases">
        <title>Sedimentibacterium mangrovi gen. nov., sp. nov., a novel member of family Phyllobacteriacea isolated from mangrove sediment.</title>
        <authorList>
            <person name="Liao H."/>
            <person name="Tian Y."/>
        </authorList>
    </citation>
    <scope>NUCLEOTIDE SEQUENCE [LARGE SCALE GENOMIC DNA]</scope>
    <source>
        <strain evidence="6 7">X9-2-2</strain>
    </source>
</reference>
<dbReference type="EMBL" id="PDVP01000024">
    <property type="protein sequence ID" value="PHP64732.1"/>
    <property type="molecule type" value="Genomic_DNA"/>
</dbReference>
<dbReference type="InterPro" id="IPR015840">
    <property type="entry name" value="DNA_MeTrfase_ParB"/>
</dbReference>
<protein>
    <recommendedName>
        <fullName evidence="4">Methyltransferase</fullName>
        <ecNumber evidence="4">2.1.1.-</ecNumber>
    </recommendedName>
</protein>
<dbReference type="GO" id="GO:0009007">
    <property type="term" value="F:site-specific DNA-methyltransferase (adenine-specific) activity"/>
    <property type="evidence" value="ECO:0007669"/>
    <property type="project" value="UniProtKB-EC"/>
</dbReference>
<dbReference type="Gene3D" id="3.90.1530.10">
    <property type="entry name" value="Conserved hypothetical protein from pyrococcus furiosus pfu- 392566-001, ParB domain"/>
    <property type="match status" value="1"/>
</dbReference>
<dbReference type="SUPFAM" id="SSF110849">
    <property type="entry name" value="ParB/Sulfiredoxin"/>
    <property type="match status" value="1"/>
</dbReference>
<dbReference type="Gene3D" id="3.40.50.150">
    <property type="entry name" value="Vaccinia Virus protein VP39"/>
    <property type="match status" value="1"/>
</dbReference>
<dbReference type="GO" id="GO:0007059">
    <property type="term" value="P:chromosome segregation"/>
    <property type="evidence" value="ECO:0007669"/>
    <property type="project" value="TreeGrafter"/>
</dbReference>
<dbReference type="InterPro" id="IPR036086">
    <property type="entry name" value="ParB/Sulfiredoxin_sf"/>
</dbReference>
<organism evidence="6 7">
    <name type="scientific">Zhengella mangrovi</name>
    <dbReference type="NCBI Taxonomy" id="1982044"/>
    <lineage>
        <taxon>Bacteria</taxon>
        <taxon>Pseudomonadati</taxon>
        <taxon>Pseudomonadota</taxon>
        <taxon>Alphaproteobacteria</taxon>
        <taxon>Hyphomicrobiales</taxon>
        <taxon>Notoacmeibacteraceae</taxon>
        <taxon>Zhengella</taxon>
    </lineage>
</organism>
<dbReference type="OrthoDB" id="7806498at2"/>
<accession>A0A2G1QGU2</accession>
<dbReference type="InterPro" id="IPR029063">
    <property type="entry name" value="SAM-dependent_MTases_sf"/>
</dbReference>
<dbReference type="EC" id="2.1.1.-" evidence="4"/>
<dbReference type="InterPro" id="IPR001091">
    <property type="entry name" value="RM_Methyltransferase"/>
</dbReference>